<dbReference type="Gene3D" id="1.10.10.10">
    <property type="entry name" value="Winged helix-like DNA-binding domain superfamily/Winged helix DNA-binding domain"/>
    <property type="match status" value="1"/>
</dbReference>
<evidence type="ECO:0000256" key="3">
    <source>
        <dbReference type="ARBA" id="ARBA00023125"/>
    </source>
</evidence>
<dbReference type="PANTHER" id="PTHR30126">
    <property type="entry name" value="HTH-TYPE TRANSCRIPTIONAL REGULATOR"/>
    <property type="match status" value="1"/>
</dbReference>
<dbReference type="InterPro" id="IPR000847">
    <property type="entry name" value="LysR_HTH_N"/>
</dbReference>
<dbReference type="Proteomes" id="UP001179280">
    <property type="component" value="Unassembled WGS sequence"/>
</dbReference>
<evidence type="ECO:0000313" key="6">
    <source>
        <dbReference type="EMBL" id="MBM7837390.1"/>
    </source>
</evidence>
<evidence type="ECO:0000313" key="7">
    <source>
        <dbReference type="Proteomes" id="UP001179280"/>
    </source>
</evidence>
<keyword evidence="7" id="KW-1185">Reference proteome</keyword>
<keyword evidence="2" id="KW-0805">Transcription regulation</keyword>
<dbReference type="SUPFAM" id="SSF46785">
    <property type="entry name" value="Winged helix' DNA-binding domain"/>
    <property type="match status" value="1"/>
</dbReference>
<dbReference type="Pfam" id="PF03466">
    <property type="entry name" value="LysR_substrate"/>
    <property type="match status" value="1"/>
</dbReference>
<dbReference type="PRINTS" id="PR00039">
    <property type="entry name" value="HTHLYSR"/>
</dbReference>
<dbReference type="InterPro" id="IPR036388">
    <property type="entry name" value="WH-like_DNA-bd_sf"/>
</dbReference>
<evidence type="ECO:0000256" key="1">
    <source>
        <dbReference type="ARBA" id="ARBA00009437"/>
    </source>
</evidence>
<dbReference type="InterPro" id="IPR005119">
    <property type="entry name" value="LysR_subst-bd"/>
</dbReference>
<reference evidence="6" key="1">
    <citation type="submission" date="2021-01" db="EMBL/GenBank/DDBJ databases">
        <title>Genomic Encyclopedia of Type Strains, Phase IV (KMG-IV): sequencing the most valuable type-strain genomes for metagenomic binning, comparative biology and taxonomic classification.</title>
        <authorList>
            <person name="Goeker M."/>
        </authorList>
    </citation>
    <scope>NUCLEOTIDE SEQUENCE</scope>
    <source>
        <strain evidence="6">DSM 21943</strain>
    </source>
</reference>
<comment type="caution">
    <text evidence="6">The sequence shown here is derived from an EMBL/GenBank/DDBJ whole genome shotgun (WGS) entry which is preliminary data.</text>
</comment>
<dbReference type="RefSeq" id="WP_204464303.1">
    <property type="nucleotide sequence ID" value="NZ_JAFBCV010000001.1"/>
</dbReference>
<dbReference type="PROSITE" id="PS50931">
    <property type="entry name" value="HTH_LYSR"/>
    <property type="match status" value="1"/>
</dbReference>
<keyword evidence="4" id="KW-0804">Transcription</keyword>
<comment type="similarity">
    <text evidence="1">Belongs to the LysR transcriptional regulatory family.</text>
</comment>
<accession>A0ABS2SRC9</accession>
<dbReference type="Pfam" id="PF00126">
    <property type="entry name" value="HTH_1"/>
    <property type="match status" value="1"/>
</dbReference>
<organism evidence="6 7">
    <name type="scientific">Shouchella xiaoxiensis</name>
    <dbReference type="NCBI Taxonomy" id="766895"/>
    <lineage>
        <taxon>Bacteria</taxon>
        <taxon>Bacillati</taxon>
        <taxon>Bacillota</taxon>
        <taxon>Bacilli</taxon>
        <taxon>Bacillales</taxon>
        <taxon>Bacillaceae</taxon>
        <taxon>Shouchella</taxon>
    </lineage>
</organism>
<feature type="domain" description="HTH lysR-type" evidence="5">
    <location>
        <begin position="1"/>
        <end position="58"/>
    </location>
</feature>
<dbReference type="CDD" id="cd05466">
    <property type="entry name" value="PBP2_LTTR_substrate"/>
    <property type="match status" value="1"/>
</dbReference>
<dbReference type="GO" id="GO:0003677">
    <property type="term" value="F:DNA binding"/>
    <property type="evidence" value="ECO:0007669"/>
    <property type="project" value="UniProtKB-KW"/>
</dbReference>
<keyword evidence="3 6" id="KW-0238">DNA-binding</keyword>
<name>A0ABS2SRC9_9BACI</name>
<protein>
    <submittedName>
        <fullName evidence="6">DNA-binding transcriptional LysR family regulator</fullName>
    </submittedName>
</protein>
<gene>
    <name evidence="6" type="ORF">JOC54_000621</name>
</gene>
<dbReference type="Gene3D" id="3.40.190.10">
    <property type="entry name" value="Periplasmic binding protein-like II"/>
    <property type="match status" value="2"/>
</dbReference>
<evidence type="ECO:0000256" key="4">
    <source>
        <dbReference type="ARBA" id="ARBA00023163"/>
    </source>
</evidence>
<sequence length="284" mass="32759">MEIRFLEAFLAVAEEGSVSKAASRLNLTQPAVSRQLKQMEAVLQARLFTRSYEGMQLTERGHSLYNDIRPVWNELGTLMHAHMPKPLIRLGVTPFLAPKYIPSTVEELRLKVKWNQTKLDCFDFIKLLEQGEIDAAIIEGYPEHPGFYSCLISIESYQVAIPTDHPLAEYDTVSLEQCLAYPQVLPPQKSRFYKNWMALKQKLSMVESNVTCVPYQSLLYSVKQQRGLAFFPELMIENQWEQDLLFKKIARGDLSRKLYLHTTNEAYLKPVQQSLQAQMQNQQV</sequence>
<dbReference type="EMBL" id="JAFBCV010000001">
    <property type="protein sequence ID" value="MBM7837390.1"/>
    <property type="molecule type" value="Genomic_DNA"/>
</dbReference>
<evidence type="ECO:0000259" key="5">
    <source>
        <dbReference type="PROSITE" id="PS50931"/>
    </source>
</evidence>
<dbReference type="InterPro" id="IPR036390">
    <property type="entry name" value="WH_DNA-bd_sf"/>
</dbReference>
<evidence type="ECO:0000256" key="2">
    <source>
        <dbReference type="ARBA" id="ARBA00023015"/>
    </source>
</evidence>
<dbReference type="PANTHER" id="PTHR30126:SF40">
    <property type="entry name" value="HTH-TYPE TRANSCRIPTIONAL REGULATOR GLTR"/>
    <property type="match status" value="1"/>
</dbReference>
<proteinExistence type="inferred from homology"/>
<dbReference type="SUPFAM" id="SSF53850">
    <property type="entry name" value="Periplasmic binding protein-like II"/>
    <property type="match status" value="1"/>
</dbReference>